<dbReference type="SUPFAM" id="SSF50610">
    <property type="entry name" value="mu transposase, C-terminal domain"/>
    <property type="match status" value="1"/>
</dbReference>
<dbReference type="GO" id="GO:0004803">
    <property type="term" value="F:transposase activity"/>
    <property type="evidence" value="ECO:0007669"/>
    <property type="project" value="InterPro"/>
</dbReference>
<protein>
    <recommendedName>
        <fullName evidence="2">Integrase catalytic domain-containing protein</fullName>
    </recommendedName>
</protein>
<sequence length="661" mass="74157">MSGPEYIDANSLCGLPAKFLKNGTFPLDPRWTRKVVKETFRTCSQIPSNGGRRLVVAMSELPDETRAALRLRELGLAEPEAMNSAIWQSFEAATPKLRERARARFVAVRKVRSFVDQGQPLASAYEAAATETGQNVWTVQRAWRAVQGLPYCDWLPALLPNYVPGGRRAEMSDDAWRYFIGRMAEGSDQPAAAAYRDLVKAAKRKGWAVPSLKTLQRRWKHEFGAATKAQLTSGPKAADALFPAMQRSVTSLAALDVVNLDGRKADVFVRWEDGEIGRPVVIALQDVFSRKMLGWVYAKSENADATKRLLLKVMREHGRFRKLRTDNSRAFASRKISGGAPNRFRWKVIEDELTGLLPQLGIDVGFALPANGRAKPIERAFRDLASDIDRRPEFQGAYCGNAPDAKPEDFTGTPVDIALFREIYDEGMASHNERSGRRTEIACGRSFDQVFAESRANQPDRPLLPEQERYFRYETAYLKPTPQGAIRHQDHMWFSPEHQDVLLRYRQVGDGKVRVLFDPDNLSGAVMVEDKDRRLLVAALPCLRKGRFDSTEDARAYGRAKSQYRKAAKRKAEAVRRMSRVELAAIDAEARAARTSTPAPTSNLVEPAFGVGPKRPKATALEPASLRPTPEMEANFRKTLDRMEAYRREHGAPTSRRRLGA</sequence>
<feature type="domain" description="Integrase catalytic" evidence="2">
    <location>
        <begin position="239"/>
        <end position="455"/>
    </location>
</feature>
<dbReference type="EMBL" id="DMAI01000483">
    <property type="protein sequence ID" value="HAE51457.1"/>
    <property type="molecule type" value="Genomic_DNA"/>
</dbReference>
<dbReference type="InterPro" id="IPR036397">
    <property type="entry name" value="RNaseH_sf"/>
</dbReference>
<dbReference type="InterPro" id="IPR004189">
    <property type="entry name" value="Phage_Mu_transposase"/>
</dbReference>
<dbReference type="Gene3D" id="1.10.10.60">
    <property type="entry name" value="Homeodomain-like"/>
    <property type="match status" value="2"/>
</dbReference>
<feature type="region of interest" description="Disordered" evidence="1">
    <location>
        <begin position="592"/>
        <end position="631"/>
    </location>
</feature>
<dbReference type="Gene3D" id="3.30.420.10">
    <property type="entry name" value="Ribonuclease H-like superfamily/Ribonuclease H"/>
    <property type="match status" value="1"/>
</dbReference>
<organism evidence="3 4">
    <name type="scientific">Tistrella mobilis</name>
    <dbReference type="NCBI Taxonomy" id="171437"/>
    <lineage>
        <taxon>Bacteria</taxon>
        <taxon>Pseudomonadati</taxon>
        <taxon>Pseudomonadota</taxon>
        <taxon>Alphaproteobacteria</taxon>
        <taxon>Geminicoccales</taxon>
        <taxon>Geminicoccaceae</taxon>
        <taxon>Tistrella</taxon>
    </lineage>
</organism>
<accession>A0A3B9IVU7</accession>
<dbReference type="Pfam" id="PF09039">
    <property type="entry name" value="HTH_Tnp_Mu_2"/>
    <property type="match status" value="1"/>
</dbReference>
<dbReference type="Gene3D" id="6.10.250.2550">
    <property type="match status" value="1"/>
</dbReference>
<dbReference type="Pfam" id="PF02914">
    <property type="entry name" value="DDE_2"/>
    <property type="match status" value="1"/>
</dbReference>
<dbReference type="InterPro" id="IPR009057">
    <property type="entry name" value="Homeodomain-like_sf"/>
</dbReference>
<dbReference type="Proteomes" id="UP000257706">
    <property type="component" value="Unassembled WGS sequence"/>
</dbReference>
<dbReference type="SUPFAM" id="SSF53098">
    <property type="entry name" value="Ribonuclease H-like"/>
    <property type="match status" value="1"/>
</dbReference>
<dbReference type="InterPro" id="IPR009004">
    <property type="entry name" value="Transposase_Mu_C"/>
</dbReference>
<evidence type="ECO:0000313" key="3">
    <source>
        <dbReference type="EMBL" id="HAE51457.1"/>
    </source>
</evidence>
<feature type="compositionally biased region" description="Low complexity" evidence="1">
    <location>
        <begin position="593"/>
        <end position="602"/>
    </location>
</feature>
<comment type="caution">
    <text evidence="3">The sequence shown here is derived from an EMBL/GenBank/DDBJ whole genome shotgun (WGS) entry which is preliminary data.</text>
</comment>
<dbReference type="GO" id="GO:0015074">
    <property type="term" value="P:DNA integration"/>
    <property type="evidence" value="ECO:0007669"/>
    <property type="project" value="InterPro"/>
</dbReference>
<reference evidence="3 4" key="1">
    <citation type="journal article" date="2018" name="Nat. Biotechnol.">
        <title>A standardized bacterial taxonomy based on genome phylogeny substantially revises the tree of life.</title>
        <authorList>
            <person name="Parks D.H."/>
            <person name="Chuvochina M."/>
            <person name="Waite D.W."/>
            <person name="Rinke C."/>
            <person name="Skarshewski A."/>
            <person name="Chaumeil P.A."/>
            <person name="Hugenholtz P."/>
        </authorList>
    </citation>
    <scope>NUCLEOTIDE SEQUENCE [LARGE SCALE GENOMIC DNA]</scope>
    <source>
        <strain evidence="3">UBA8739</strain>
    </source>
</reference>
<dbReference type="GO" id="GO:0006313">
    <property type="term" value="P:DNA transposition"/>
    <property type="evidence" value="ECO:0007669"/>
    <property type="project" value="InterPro"/>
</dbReference>
<evidence type="ECO:0000313" key="4">
    <source>
        <dbReference type="Proteomes" id="UP000257706"/>
    </source>
</evidence>
<dbReference type="InterPro" id="IPR015126">
    <property type="entry name" value="Mu_I-gamma"/>
</dbReference>
<dbReference type="PROSITE" id="PS50994">
    <property type="entry name" value="INTEGRASE"/>
    <property type="match status" value="1"/>
</dbReference>
<evidence type="ECO:0000256" key="1">
    <source>
        <dbReference type="SAM" id="MobiDB-lite"/>
    </source>
</evidence>
<gene>
    <name evidence="3" type="ORF">DCK97_29000</name>
</gene>
<dbReference type="GO" id="GO:0003677">
    <property type="term" value="F:DNA binding"/>
    <property type="evidence" value="ECO:0007669"/>
    <property type="project" value="InterPro"/>
</dbReference>
<name>A0A3B9IVU7_9PROT</name>
<dbReference type="InterPro" id="IPR012337">
    <property type="entry name" value="RNaseH-like_sf"/>
</dbReference>
<proteinExistence type="predicted"/>
<dbReference type="AlphaFoldDB" id="A0A3B9IVU7"/>
<dbReference type="InterPro" id="IPR001584">
    <property type="entry name" value="Integrase_cat-core"/>
</dbReference>
<evidence type="ECO:0000259" key="2">
    <source>
        <dbReference type="PROSITE" id="PS50994"/>
    </source>
</evidence>
<dbReference type="SUPFAM" id="SSF46689">
    <property type="entry name" value="Homeodomain-like"/>
    <property type="match status" value="2"/>
</dbReference>